<name>A0AAV1JM25_9NEOP</name>
<evidence type="ECO:0000256" key="2">
    <source>
        <dbReference type="ARBA" id="ARBA00022670"/>
    </source>
</evidence>
<dbReference type="Gene3D" id="2.40.10.10">
    <property type="entry name" value="Trypsin-like serine proteases"/>
    <property type="match status" value="1"/>
</dbReference>
<dbReference type="SUPFAM" id="SSF50494">
    <property type="entry name" value="Trypsin-like serine proteases"/>
    <property type="match status" value="1"/>
</dbReference>
<dbReference type="InterPro" id="IPR018114">
    <property type="entry name" value="TRYPSIN_HIS"/>
</dbReference>
<keyword evidence="5" id="KW-1015">Disulfide bond</keyword>
<dbReference type="AlphaFoldDB" id="A0AAV1JM25"/>
<proteinExistence type="inferred from homology"/>
<dbReference type="InterPro" id="IPR033116">
    <property type="entry name" value="TRYPSIN_SER"/>
</dbReference>
<gene>
    <name evidence="9" type="ORF">LNINA_LOCUS9600</name>
</gene>
<feature type="signal peptide" evidence="7">
    <location>
        <begin position="1"/>
        <end position="15"/>
    </location>
</feature>
<dbReference type="EMBL" id="CAVLEF010000081">
    <property type="protein sequence ID" value="CAK1550370.1"/>
    <property type="molecule type" value="Genomic_DNA"/>
</dbReference>
<keyword evidence="2 6" id="KW-0645">Protease</keyword>
<dbReference type="PANTHER" id="PTHR24276:SF98">
    <property type="entry name" value="FI18310P1-RELATED"/>
    <property type="match status" value="1"/>
</dbReference>
<keyword evidence="10" id="KW-1185">Reference proteome</keyword>
<dbReference type="InterPro" id="IPR001254">
    <property type="entry name" value="Trypsin_dom"/>
</dbReference>
<comment type="caution">
    <text evidence="9">The sequence shown here is derived from an EMBL/GenBank/DDBJ whole genome shotgun (WGS) entry which is preliminary data.</text>
</comment>
<keyword evidence="4 6" id="KW-0720">Serine protease</keyword>
<dbReference type="GO" id="GO:0004252">
    <property type="term" value="F:serine-type endopeptidase activity"/>
    <property type="evidence" value="ECO:0007669"/>
    <property type="project" value="InterPro"/>
</dbReference>
<dbReference type="InterPro" id="IPR050430">
    <property type="entry name" value="Peptidase_S1"/>
</dbReference>
<dbReference type="PROSITE" id="PS50240">
    <property type="entry name" value="TRYPSIN_DOM"/>
    <property type="match status" value="1"/>
</dbReference>
<evidence type="ECO:0000313" key="9">
    <source>
        <dbReference type="EMBL" id="CAK1550370.1"/>
    </source>
</evidence>
<keyword evidence="7" id="KW-0732">Signal</keyword>
<dbReference type="PROSITE" id="PS00134">
    <property type="entry name" value="TRYPSIN_HIS"/>
    <property type="match status" value="1"/>
</dbReference>
<dbReference type="InterPro" id="IPR043504">
    <property type="entry name" value="Peptidase_S1_PA_chymotrypsin"/>
</dbReference>
<dbReference type="PANTHER" id="PTHR24276">
    <property type="entry name" value="POLYSERASE-RELATED"/>
    <property type="match status" value="1"/>
</dbReference>
<keyword evidence="3 6" id="KW-0378">Hydrolase</keyword>
<dbReference type="CDD" id="cd00190">
    <property type="entry name" value="Tryp_SPc"/>
    <property type="match status" value="1"/>
</dbReference>
<evidence type="ECO:0000256" key="7">
    <source>
        <dbReference type="SAM" id="SignalP"/>
    </source>
</evidence>
<feature type="domain" description="Peptidase S1" evidence="8">
    <location>
        <begin position="51"/>
        <end position="282"/>
    </location>
</feature>
<feature type="chain" id="PRO_5043796669" description="Peptidase S1 domain-containing protein" evidence="7">
    <location>
        <begin position="16"/>
        <end position="282"/>
    </location>
</feature>
<dbReference type="Pfam" id="PF00089">
    <property type="entry name" value="Trypsin"/>
    <property type="match status" value="1"/>
</dbReference>
<evidence type="ECO:0000256" key="3">
    <source>
        <dbReference type="ARBA" id="ARBA00022801"/>
    </source>
</evidence>
<dbReference type="GO" id="GO:0006508">
    <property type="term" value="P:proteolysis"/>
    <property type="evidence" value="ECO:0007669"/>
    <property type="project" value="UniProtKB-KW"/>
</dbReference>
<dbReference type="Proteomes" id="UP001497472">
    <property type="component" value="Unassembled WGS sequence"/>
</dbReference>
<comment type="similarity">
    <text evidence="1">Belongs to the peptidase S1 family.</text>
</comment>
<evidence type="ECO:0000256" key="4">
    <source>
        <dbReference type="ARBA" id="ARBA00022825"/>
    </source>
</evidence>
<evidence type="ECO:0000259" key="8">
    <source>
        <dbReference type="PROSITE" id="PS50240"/>
    </source>
</evidence>
<dbReference type="SMART" id="SM00020">
    <property type="entry name" value="Tryp_SPc"/>
    <property type="match status" value="1"/>
</dbReference>
<evidence type="ECO:0000313" key="10">
    <source>
        <dbReference type="Proteomes" id="UP001497472"/>
    </source>
</evidence>
<protein>
    <recommendedName>
        <fullName evidence="8">Peptidase S1 domain-containing protein</fullName>
    </recommendedName>
</protein>
<dbReference type="InterPro" id="IPR001314">
    <property type="entry name" value="Peptidase_S1A"/>
</dbReference>
<sequence>MKLFLVVVSLAFCYAEEPFQITLDYHESIGIPKAGLIKAVEEGLDFDGSRIVGGSPAKLGDHPHLAGLLITLTDGRQSVCGSSLLSTTRLVTAAHCWTDGRVQASFFTVVLGSVRLFSGGTRINTNNVQVHAGYSTWNLNNDVAVIVIEPVQLSNTISPVKLATGSNNFVGAFATAAGFGKTSDASGVSQTQNQVILQVITNQACATTYGSSVIVSSTLCVSGSGGKSTCGGDSGGPLVVGSGSERQLIGIVSFGSSRGCQWGFPAGFARVTAFASWIQARM</sequence>
<reference evidence="9 10" key="1">
    <citation type="submission" date="2023-11" db="EMBL/GenBank/DDBJ databases">
        <authorList>
            <person name="Okamura Y."/>
        </authorList>
    </citation>
    <scope>NUCLEOTIDE SEQUENCE [LARGE SCALE GENOMIC DNA]</scope>
</reference>
<evidence type="ECO:0000256" key="1">
    <source>
        <dbReference type="ARBA" id="ARBA00007664"/>
    </source>
</evidence>
<evidence type="ECO:0000256" key="5">
    <source>
        <dbReference type="ARBA" id="ARBA00023157"/>
    </source>
</evidence>
<dbReference type="PRINTS" id="PR00722">
    <property type="entry name" value="CHYMOTRYPSIN"/>
</dbReference>
<organism evidence="9 10">
    <name type="scientific">Leptosia nina</name>
    <dbReference type="NCBI Taxonomy" id="320188"/>
    <lineage>
        <taxon>Eukaryota</taxon>
        <taxon>Metazoa</taxon>
        <taxon>Ecdysozoa</taxon>
        <taxon>Arthropoda</taxon>
        <taxon>Hexapoda</taxon>
        <taxon>Insecta</taxon>
        <taxon>Pterygota</taxon>
        <taxon>Neoptera</taxon>
        <taxon>Endopterygota</taxon>
        <taxon>Lepidoptera</taxon>
        <taxon>Glossata</taxon>
        <taxon>Ditrysia</taxon>
        <taxon>Papilionoidea</taxon>
        <taxon>Pieridae</taxon>
        <taxon>Pierinae</taxon>
        <taxon>Leptosia</taxon>
    </lineage>
</organism>
<dbReference type="PROSITE" id="PS00135">
    <property type="entry name" value="TRYPSIN_SER"/>
    <property type="match status" value="1"/>
</dbReference>
<evidence type="ECO:0000256" key="6">
    <source>
        <dbReference type="RuleBase" id="RU363034"/>
    </source>
</evidence>
<accession>A0AAV1JM25</accession>
<dbReference type="InterPro" id="IPR009003">
    <property type="entry name" value="Peptidase_S1_PA"/>
</dbReference>